<gene>
    <name evidence="5" type="ORF">PEVE_00005565</name>
</gene>
<feature type="domain" description="F5/8 type C" evidence="4">
    <location>
        <begin position="8"/>
        <end position="159"/>
    </location>
</feature>
<dbReference type="SMART" id="SM00607">
    <property type="entry name" value="FTP"/>
    <property type="match status" value="1"/>
</dbReference>
<organism evidence="5 6">
    <name type="scientific">Porites evermanni</name>
    <dbReference type="NCBI Taxonomy" id="104178"/>
    <lineage>
        <taxon>Eukaryota</taxon>
        <taxon>Metazoa</taxon>
        <taxon>Cnidaria</taxon>
        <taxon>Anthozoa</taxon>
        <taxon>Hexacorallia</taxon>
        <taxon>Scleractinia</taxon>
        <taxon>Fungiina</taxon>
        <taxon>Poritidae</taxon>
        <taxon>Porites</taxon>
    </lineage>
</organism>
<evidence type="ECO:0000256" key="2">
    <source>
        <dbReference type="ARBA" id="ARBA00022837"/>
    </source>
</evidence>
<keyword evidence="2" id="KW-0106">Calcium</keyword>
<dbReference type="CDD" id="cd00057">
    <property type="entry name" value="FA58C"/>
    <property type="match status" value="3"/>
</dbReference>
<dbReference type="SUPFAM" id="SSF49785">
    <property type="entry name" value="Galactose-binding domain-like"/>
    <property type="match status" value="4"/>
</dbReference>
<dbReference type="Pfam" id="PF00754">
    <property type="entry name" value="F5_F8_type_C"/>
    <property type="match status" value="3"/>
</dbReference>
<feature type="domain" description="F5/8 type C" evidence="4">
    <location>
        <begin position="312"/>
        <end position="458"/>
    </location>
</feature>
<feature type="non-terminal residue" evidence="5">
    <location>
        <position position="1"/>
    </location>
</feature>
<keyword evidence="1" id="KW-0479">Metal-binding</keyword>
<keyword evidence="3" id="KW-1015">Disulfide bond</keyword>
<name>A0ABN8QK36_9CNID</name>
<evidence type="ECO:0000259" key="4">
    <source>
        <dbReference type="PROSITE" id="PS50022"/>
    </source>
</evidence>
<dbReference type="Pfam" id="PF22633">
    <property type="entry name" value="F5_F8_type_C_2"/>
    <property type="match status" value="1"/>
</dbReference>
<dbReference type="EMBL" id="CALNXI010001354">
    <property type="protein sequence ID" value="CAH3166112.1"/>
    <property type="molecule type" value="Genomic_DNA"/>
</dbReference>
<comment type="caution">
    <text evidence="5">The sequence shown here is derived from an EMBL/GenBank/DDBJ whole genome shotgun (WGS) entry which is preliminary data.</text>
</comment>
<proteinExistence type="predicted"/>
<dbReference type="InterPro" id="IPR000421">
    <property type="entry name" value="FA58C"/>
</dbReference>
<dbReference type="InterPro" id="IPR006585">
    <property type="entry name" value="FTP1"/>
</dbReference>
<dbReference type="PROSITE" id="PS50022">
    <property type="entry name" value="FA58C_3"/>
    <property type="match status" value="3"/>
</dbReference>
<dbReference type="PANTHER" id="PTHR24543">
    <property type="entry name" value="MULTICOPPER OXIDASE-RELATED"/>
    <property type="match status" value="1"/>
</dbReference>
<evidence type="ECO:0000256" key="3">
    <source>
        <dbReference type="ARBA" id="ARBA00023157"/>
    </source>
</evidence>
<reference evidence="5 6" key="1">
    <citation type="submission" date="2022-05" db="EMBL/GenBank/DDBJ databases">
        <authorList>
            <consortium name="Genoscope - CEA"/>
            <person name="William W."/>
        </authorList>
    </citation>
    <scope>NUCLEOTIDE SEQUENCE [LARGE SCALE GENOMIC DNA]</scope>
</reference>
<dbReference type="Gene3D" id="2.60.120.260">
    <property type="entry name" value="Galactose-binding domain-like"/>
    <property type="match status" value="4"/>
</dbReference>
<dbReference type="PROSITE" id="PS01285">
    <property type="entry name" value="FA58C_1"/>
    <property type="match status" value="2"/>
</dbReference>
<evidence type="ECO:0000313" key="6">
    <source>
        <dbReference type="Proteomes" id="UP001159427"/>
    </source>
</evidence>
<feature type="non-terminal residue" evidence="5">
    <location>
        <position position="585"/>
    </location>
</feature>
<dbReference type="InterPro" id="IPR008979">
    <property type="entry name" value="Galactose-bd-like_sf"/>
</dbReference>
<evidence type="ECO:0000313" key="5">
    <source>
        <dbReference type="EMBL" id="CAH3166112.1"/>
    </source>
</evidence>
<feature type="domain" description="F5/8 type C" evidence="4">
    <location>
        <begin position="462"/>
        <end position="585"/>
    </location>
</feature>
<protein>
    <recommendedName>
        <fullName evidence="4">F5/8 type C domain-containing protein</fullName>
    </recommendedName>
</protein>
<dbReference type="SMART" id="SM00231">
    <property type="entry name" value="FA58C"/>
    <property type="match status" value="2"/>
</dbReference>
<accession>A0ABN8QK36</accession>
<dbReference type="Proteomes" id="UP001159427">
    <property type="component" value="Unassembled WGS sequence"/>
</dbReference>
<sequence>ILFYLASCEQVDVGVSWDIYILDNQLTASSELNASTPAKNGRLNFVAGSSWCASTGDSSPHLQVDLQIPHIICAVSTQGNSQGSQWVTSYTLQSSTDGTTWTGYEENGQVKVVETFNGNFDQNTVEKQILFSAFVARYLRFVVGSKHGGACLRVEVFGIPRVPSNIALFKNASESSTYTQAGKSFSASNAVDGDRDSREDKCTHTLKENPAWWRVDLGRVEPVAEVNILNRGDCCWNRLNGAEIRVGNDTTNGGANNHRCANIIHIPAGSSKTYFCSPKAYGRYLYIRLSSRNEFLTVCEVEVYSYLKTESCAFDPVGVSDSSVISDQRFSASSSLSGRNPSDGRLEGSNAWIPATNNDNNDFLQIDLGSRYFVCAVATQGNPNANDWTKTYKIKTSLDNVWRTFYSEDGSEKTFTGNGDRNGIVRNELSEPLAAKFIRFYPVTYENKKALRVEVYGSMQGCFESFKNERFQPTRDFTITASSQNSSHTASYSRLYGTDGWCSSSASLPQYLQADFGQIVTVTGVATQGDAKRDNRVTSYLIRYGYDNETWISYGAGQHLTGNSDRSTIVVHWFAPPFAAQYVRI</sequence>
<evidence type="ECO:0000256" key="1">
    <source>
        <dbReference type="ARBA" id="ARBA00022723"/>
    </source>
</evidence>
<keyword evidence="6" id="KW-1185">Reference proteome</keyword>